<sequence>MLTNVKKYTLLRNDQENHYSLGKMPSHRSHTI</sequence>
<dbReference type="AlphaFoldDB" id="A0A0E9VII4"/>
<reference evidence="1" key="2">
    <citation type="journal article" date="2015" name="Fish Shellfish Immunol.">
        <title>Early steps in the European eel (Anguilla anguilla)-Vibrio vulnificus interaction in the gills: Role of the RtxA13 toxin.</title>
        <authorList>
            <person name="Callol A."/>
            <person name="Pajuelo D."/>
            <person name="Ebbesson L."/>
            <person name="Teles M."/>
            <person name="MacKenzie S."/>
            <person name="Amaro C."/>
        </authorList>
    </citation>
    <scope>NUCLEOTIDE SEQUENCE</scope>
</reference>
<dbReference type="EMBL" id="GBXM01030700">
    <property type="protein sequence ID" value="JAH77877.1"/>
    <property type="molecule type" value="Transcribed_RNA"/>
</dbReference>
<proteinExistence type="predicted"/>
<reference evidence="1" key="1">
    <citation type="submission" date="2014-11" db="EMBL/GenBank/DDBJ databases">
        <authorList>
            <person name="Amaro Gonzalez C."/>
        </authorList>
    </citation>
    <scope>NUCLEOTIDE SEQUENCE</scope>
</reference>
<name>A0A0E9VII4_ANGAN</name>
<organism evidence="1">
    <name type="scientific">Anguilla anguilla</name>
    <name type="common">European freshwater eel</name>
    <name type="synonym">Muraena anguilla</name>
    <dbReference type="NCBI Taxonomy" id="7936"/>
    <lineage>
        <taxon>Eukaryota</taxon>
        <taxon>Metazoa</taxon>
        <taxon>Chordata</taxon>
        <taxon>Craniata</taxon>
        <taxon>Vertebrata</taxon>
        <taxon>Euteleostomi</taxon>
        <taxon>Actinopterygii</taxon>
        <taxon>Neopterygii</taxon>
        <taxon>Teleostei</taxon>
        <taxon>Anguilliformes</taxon>
        <taxon>Anguillidae</taxon>
        <taxon>Anguilla</taxon>
    </lineage>
</organism>
<evidence type="ECO:0000313" key="1">
    <source>
        <dbReference type="EMBL" id="JAH77877.1"/>
    </source>
</evidence>
<protein>
    <submittedName>
        <fullName evidence="1">Uncharacterized protein</fullName>
    </submittedName>
</protein>
<accession>A0A0E9VII4</accession>